<dbReference type="Proteomes" id="UP001500547">
    <property type="component" value="Unassembled WGS sequence"/>
</dbReference>
<comment type="caution">
    <text evidence="7">The sequence shown here is derived from an EMBL/GenBank/DDBJ whole genome shotgun (WGS) entry which is preliminary data.</text>
</comment>
<evidence type="ECO:0000313" key="7">
    <source>
        <dbReference type="EMBL" id="GAA5170197.1"/>
    </source>
</evidence>
<feature type="domain" description="Type II/III secretion system secretin-like" evidence="5">
    <location>
        <begin position="359"/>
        <end position="537"/>
    </location>
</feature>
<evidence type="ECO:0000256" key="2">
    <source>
        <dbReference type="ARBA" id="ARBA00022729"/>
    </source>
</evidence>
<dbReference type="Gene3D" id="3.55.50.30">
    <property type="match status" value="1"/>
</dbReference>
<feature type="domain" description="Secretin N-terminal" evidence="6">
    <location>
        <begin position="124"/>
        <end position="195"/>
    </location>
</feature>
<evidence type="ECO:0000256" key="3">
    <source>
        <dbReference type="ARBA" id="ARBA00023136"/>
    </source>
</evidence>
<feature type="region of interest" description="Disordered" evidence="4">
    <location>
        <begin position="1"/>
        <end position="28"/>
    </location>
</feature>
<keyword evidence="8" id="KW-1185">Reference proteome</keyword>
<dbReference type="PANTHER" id="PTHR30332">
    <property type="entry name" value="PROBABLE GENERAL SECRETION PATHWAY PROTEIN D"/>
    <property type="match status" value="1"/>
</dbReference>
<proteinExistence type="predicted"/>
<dbReference type="EMBL" id="BAABLD010000017">
    <property type="protein sequence ID" value="GAA5170197.1"/>
    <property type="molecule type" value="Genomic_DNA"/>
</dbReference>
<feature type="compositionally biased region" description="Polar residues" evidence="4">
    <location>
        <begin position="12"/>
        <end position="23"/>
    </location>
</feature>
<dbReference type="InterPro" id="IPR004846">
    <property type="entry name" value="T2SS/T3SS_dom"/>
</dbReference>
<organism evidence="7 8">
    <name type="scientific">Viridibacterium curvum</name>
    <dbReference type="NCBI Taxonomy" id="1101404"/>
    <lineage>
        <taxon>Bacteria</taxon>
        <taxon>Pseudomonadati</taxon>
        <taxon>Pseudomonadota</taxon>
        <taxon>Betaproteobacteria</taxon>
        <taxon>Rhodocyclales</taxon>
        <taxon>Rhodocyclaceae</taxon>
        <taxon>Viridibacterium</taxon>
    </lineage>
</organism>
<dbReference type="Pfam" id="PF07655">
    <property type="entry name" value="Secretin_N_2"/>
    <property type="match status" value="1"/>
</dbReference>
<dbReference type="InterPro" id="IPR011514">
    <property type="entry name" value="Secretin_N_2"/>
</dbReference>
<comment type="subcellular location">
    <subcellularLocation>
        <location evidence="1">Membrane</location>
    </subcellularLocation>
</comment>
<evidence type="ECO:0000259" key="5">
    <source>
        <dbReference type="Pfam" id="PF00263"/>
    </source>
</evidence>
<evidence type="ECO:0000259" key="6">
    <source>
        <dbReference type="Pfam" id="PF07655"/>
    </source>
</evidence>
<dbReference type="InterPro" id="IPR050810">
    <property type="entry name" value="Bact_Secretion_Sys_Channel"/>
</dbReference>
<evidence type="ECO:0000256" key="4">
    <source>
        <dbReference type="SAM" id="MobiDB-lite"/>
    </source>
</evidence>
<sequence>MPNAVPIDPNRHINSPAGQSTPSAEGIPAPVKQGFALPPPRPAVKQETYSVVVSNVKVQELLFALARDAKINVDIHPGLSGTVTLNALDQTLPQLLARIAKQVDMRFELDGNNLAVMPDSPFLRTYRIDYVNMSRDTTGSVSVTNQIATAGATGSSAQQNQSAGAGNGSSTLITNTAKNRFWETLVQNLKDLLRETDKIFPEGAVERTIESATQGTMTGSSVNAAKPDNVLARSTDLERRTTTNEKTVTFREAAAIIANPETGVISIRATSRQHEKVQEFLTQVLSSARRQVLIEASIVEVELSQNYQKGIDWKVLDVFDTGLRIIQQVGGTLSTPPANLMEVGYNSSRGNFTSSLKFLESFGNVRVLSSPKVNVLNNQSAVLKVVDNLVYFTLETNVQQNQTQTNTTFTSKVHTVPIGLVMTVTPQVSENDTVLLNIRPTITRTVGEGATDPNPELKKEGIVNRIPVVRSRELESILRVNSGNIAIMGGLMEDLLNNSNDTVPGIAQLPVVGGLFENKNDTKKKTELVIFIRPTVIPDSGQSFTVDELPRTDFFDAKNPLRREGTR</sequence>
<protein>
    <submittedName>
        <fullName evidence="7">Type II and III secretion system protein</fullName>
    </submittedName>
</protein>
<dbReference type="InterPro" id="IPR001775">
    <property type="entry name" value="GspD/PilQ"/>
</dbReference>
<dbReference type="PANTHER" id="PTHR30332:SF24">
    <property type="entry name" value="SECRETIN GSPD-RELATED"/>
    <property type="match status" value="1"/>
</dbReference>
<evidence type="ECO:0000313" key="8">
    <source>
        <dbReference type="Proteomes" id="UP001500547"/>
    </source>
</evidence>
<reference evidence="8" key="1">
    <citation type="journal article" date="2019" name="Int. J. Syst. Evol. Microbiol.">
        <title>The Global Catalogue of Microorganisms (GCM) 10K type strain sequencing project: providing services to taxonomists for standard genome sequencing and annotation.</title>
        <authorList>
            <consortium name="The Broad Institute Genomics Platform"/>
            <consortium name="The Broad Institute Genome Sequencing Center for Infectious Disease"/>
            <person name="Wu L."/>
            <person name="Ma J."/>
        </authorList>
    </citation>
    <scope>NUCLEOTIDE SEQUENCE [LARGE SCALE GENOMIC DNA]</scope>
    <source>
        <strain evidence="8">JCM 18715</strain>
    </source>
</reference>
<keyword evidence="3" id="KW-0472">Membrane</keyword>
<accession>A0ABP9R160</accession>
<evidence type="ECO:0000256" key="1">
    <source>
        <dbReference type="ARBA" id="ARBA00004370"/>
    </source>
</evidence>
<dbReference type="PRINTS" id="PR00811">
    <property type="entry name" value="BCTERIALGSPD"/>
</dbReference>
<gene>
    <name evidence="7" type="ORF">GCM10025770_32680</name>
</gene>
<keyword evidence="2" id="KW-0732">Signal</keyword>
<name>A0ABP9R160_9RHOO</name>
<dbReference type="Pfam" id="PF00263">
    <property type="entry name" value="Secretin"/>
    <property type="match status" value="1"/>
</dbReference>